<keyword evidence="1" id="KW-0812">Transmembrane</keyword>
<keyword evidence="1" id="KW-0472">Membrane</keyword>
<keyword evidence="1" id="KW-1133">Transmembrane helix</keyword>
<evidence type="ECO:0000256" key="1">
    <source>
        <dbReference type="SAM" id="Phobius"/>
    </source>
</evidence>
<protein>
    <submittedName>
        <fullName evidence="2">Uncharacterized protein</fullName>
    </submittedName>
</protein>
<proteinExistence type="predicted"/>
<evidence type="ECO:0000313" key="2">
    <source>
        <dbReference type="EMBL" id="KKM06097.1"/>
    </source>
</evidence>
<reference evidence="2" key="1">
    <citation type="journal article" date="2015" name="Nature">
        <title>Complex archaea that bridge the gap between prokaryotes and eukaryotes.</title>
        <authorList>
            <person name="Spang A."/>
            <person name="Saw J.H."/>
            <person name="Jorgensen S.L."/>
            <person name="Zaremba-Niedzwiedzka K."/>
            <person name="Martijn J."/>
            <person name="Lind A.E."/>
            <person name="van Eijk R."/>
            <person name="Schleper C."/>
            <person name="Guy L."/>
            <person name="Ettema T.J."/>
        </authorList>
    </citation>
    <scope>NUCLEOTIDE SEQUENCE</scope>
</reference>
<accession>A0A0F9HS86</accession>
<dbReference type="EMBL" id="LAZR01016074">
    <property type="protein sequence ID" value="KKM06097.1"/>
    <property type="molecule type" value="Genomic_DNA"/>
</dbReference>
<organism evidence="2">
    <name type="scientific">marine sediment metagenome</name>
    <dbReference type="NCBI Taxonomy" id="412755"/>
    <lineage>
        <taxon>unclassified sequences</taxon>
        <taxon>metagenomes</taxon>
        <taxon>ecological metagenomes</taxon>
    </lineage>
</organism>
<dbReference type="AlphaFoldDB" id="A0A0F9HS86"/>
<gene>
    <name evidence="2" type="ORF">LCGC14_1747450</name>
</gene>
<comment type="caution">
    <text evidence="2">The sequence shown here is derived from an EMBL/GenBank/DDBJ whole genome shotgun (WGS) entry which is preliminary data.</text>
</comment>
<name>A0A0F9HS86_9ZZZZ</name>
<feature type="transmembrane region" description="Helical" evidence="1">
    <location>
        <begin position="51"/>
        <end position="77"/>
    </location>
</feature>
<sequence>MKKWTALIVAIIMVVIFIITMFVLPPLLEWNEPTILSWQDFLDSISTAEGLIIGIVSQLIPIVCVTIGAIFLLIFVIKLIRD</sequence>
<feature type="transmembrane region" description="Helical" evidence="1">
    <location>
        <begin position="7"/>
        <end position="28"/>
    </location>
</feature>